<dbReference type="EMBL" id="CACTIH010009182">
    <property type="protein sequence ID" value="CAA3026924.1"/>
    <property type="molecule type" value="Genomic_DNA"/>
</dbReference>
<reference evidence="5 6" key="1">
    <citation type="submission" date="2019-12" db="EMBL/GenBank/DDBJ databases">
        <authorList>
            <person name="Alioto T."/>
            <person name="Alioto T."/>
            <person name="Gomez Garrido J."/>
        </authorList>
    </citation>
    <scope>NUCLEOTIDE SEQUENCE [LARGE SCALE GENOMIC DNA]</scope>
</reference>
<name>A0A8S0V9Q0_OLEEU</name>
<gene>
    <name evidence="5" type="ORF">OLEA9_A114520</name>
</gene>
<dbReference type="InterPro" id="IPR018467">
    <property type="entry name" value="CCT_CS"/>
</dbReference>
<dbReference type="GO" id="GO:0031347">
    <property type="term" value="P:regulation of defense response"/>
    <property type="evidence" value="ECO:0007669"/>
    <property type="project" value="UniProtKB-UniRule"/>
</dbReference>
<dbReference type="InterPro" id="IPR010399">
    <property type="entry name" value="Tify_dom"/>
</dbReference>
<comment type="similarity">
    <text evidence="1 2">Belongs to the TIFY/JAZ family.</text>
</comment>
<feature type="domain" description="Tify" evidence="4">
    <location>
        <begin position="128"/>
        <end position="163"/>
    </location>
</feature>
<comment type="function">
    <text evidence="2">Repressor of jasmonate responses.</text>
</comment>
<feature type="region of interest" description="Disordered" evidence="3">
    <location>
        <begin position="209"/>
        <end position="229"/>
    </location>
</feature>
<comment type="caution">
    <text evidence="5">The sequence shown here is derived from an EMBL/GenBank/DDBJ whole genome shotgun (WGS) entry which is preliminary data.</text>
</comment>
<dbReference type="Gramene" id="OE9A114520T3">
    <property type="protein sequence ID" value="OE9A114520C3"/>
    <property type="gene ID" value="OE9A114520"/>
</dbReference>
<keyword evidence="2" id="KW-0539">Nucleus</keyword>
<dbReference type="SMART" id="SM00979">
    <property type="entry name" value="TIFY"/>
    <property type="match status" value="1"/>
</dbReference>
<dbReference type="Pfam" id="PF06200">
    <property type="entry name" value="tify"/>
    <property type="match status" value="1"/>
</dbReference>
<evidence type="ECO:0000313" key="6">
    <source>
        <dbReference type="Proteomes" id="UP000594638"/>
    </source>
</evidence>
<dbReference type="PROSITE" id="PS51320">
    <property type="entry name" value="TIFY"/>
    <property type="match status" value="1"/>
</dbReference>
<dbReference type="Pfam" id="PF09425">
    <property type="entry name" value="Jas_motif"/>
    <property type="match status" value="1"/>
</dbReference>
<protein>
    <recommendedName>
        <fullName evidence="2">Protein TIFY</fullName>
    </recommendedName>
    <alternativeName>
        <fullName evidence="2">Jasmonate ZIM domain-containing protein</fullName>
    </alternativeName>
</protein>
<comment type="subcellular location">
    <subcellularLocation>
        <location evidence="2">Nucleus</location>
    </subcellularLocation>
</comment>
<evidence type="ECO:0000256" key="1">
    <source>
        <dbReference type="ARBA" id="ARBA00008614"/>
    </source>
</evidence>
<keyword evidence="6" id="KW-1185">Reference proteome</keyword>
<accession>A0A8S0V9Q0</accession>
<proteinExistence type="inferred from homology"/>
<feature type="compositionally biased region" description="Polar residues" evidence="3">
    <location>
        <begin position="214"/>
        <end position="229"/>
    </location>
</feature>
<dbReference type="GO" id="GO:0009611">
    <property type="term" value="P:response to wounding"/>
    <property type="evidence" value="ECO:0007669"/>
    <property type="project" value="UniProtKB-UniRule"/>
</dbReference>
<evidence type="ECO:0000256" key="2">
    <source>
        <dbReference type="RuleBase" id="RU369065"/>
    </source>
</evidence>
<organism evidence="5 6">
    <name type="scientific">Olea europaea subsp. europaea</name>
    <dbReference type="NCBI Taxonomy" id="158383"/>
    <lineage>
        <taxon>Eukaryota</taxon>
        <taxon>Viridiplantae</taxon>
        <taxon>Streptophyta</taxon>
        <taxon>Embryophyta</taxon>
        <taxon>Tracheophyta</taxon>
        <taxon>Spermatophyta</taxon>
        <taxon>Magnoliopsida</taxon>
        <taxon>eudicotyledons</taxon>
        <taxon>Gunneridae</taxon>
        <taxon>Pentapetalae</taxon>
        <taxon>asterids</taxon>
        <taxon>lamiids</taxon>
        <taxon>Lamiales</taxon>
        <taxon>Oleaceae</taxon>
        <taxon>Oleeae</taxon>
        <taxon>Olea</taxon>
    </lineage>
</organism>
<dbReference type="PANTHER" id="PTHR33077:SF90">
    <property type="entry name" value="PROTEIN TIFY 7"/>
    <property type="match status" value="1"/>
</dbReference>
<comment type="domain">
    <text evidence="2">The jas domain is required for interaction with COI1.</text>
</comment>
<dbReference type="PANTHER" id="PTHR33077">
    <property type="entry name" value="PROTEIN TIFY 4A-RELATED-RELATED"/>
    <property type="match status" value="1"/>
</dbReference>
<dbReference type="GO" id="GO:2000022">
    <property type="term" value="P:regulation of jasmonic acid mediated signaling pathway"/>
    <property type="evidence" value="ECO:0007669"/>
    <property type="project" value="UniProtKB-UniRule"/>
</dbReference>
<dbReference type="GO" id="GO:0005634">
    <property type="term" value="C:nucleus"/>
    <property type="evidence" value="ECO:0007669"/>
    <property type="project" value="UniProtKB-SubCell"/>
</dbReference>
<dbReference type="AlphaFoldDB" id="A0A8S0V9Q0"/>
<dbReference type="InterPro" id="IPR040390">
    <property type="entry name" value="TIFY/JAZ"/>
</dbReference>
<evidence type="ECO:0000313" key="5">
    <source>
        <dbReference type="EMBL" id="CAA3026924.1"/>
    </source>
</evidence>
<keyword evidence="2" id="KW-1184">Jasmonic acid signaling pathway</keyword>
<dbReference type="OrthoDB" id="1939212at2759"/>
<sequence length="335" mass="35651">MERVRMGLSSKDSVAVIKEEIVQDCKDSGFTNSSGVQLLLSNEETTLPHFASSKSEQHQTLSEMKSDPLASPGVVAKSAADLFDASQKQRSGNIQKFEDATKKQQFLCEIPPTASVFGTTKQWFHSKASAVPAQLTIFYAGKVNVFDEISPEKAQAIILLAGNGCVSSNMAQPRLSVDTLTSKVAAADGALVNQSMNVTRCSVLSSPVSVSSHPIDQSRSTPASNNEDVKVSNSLGFSANIVSEAEPPRRVTSLGSIAATEIISSAAPQARKASLARFFEKRKERAMNSAPYNLCKKVADADRATPESGDFGYSATSDVPGSISVSTFKESSTEI</sequence>
<evidence type="ECO:0000256" key="3">
    <source>
        <dbReference type="SAM" id="MobiDB-lite"/>
    </source>
</evidence>
<dbReference type="Proteomes" id="UP000594638">
    <property type="component" value="Unassembled WGS sequence"/>
</dbReference>
<evidence type="ECO:0000259" key="4">
    <source>
        <dbReference type="PROSITE" id="PS51320"/>
    </source>
</evidence>